<keyword evidence="5" id="KW-0472">Membrane</keyword>
<accession>A0A2Z3KRX7</accession>
<evidence type="ECO:0000256" key="5">
    <source>
        <dbReference type="SAM" id="Phobius"/>
    </source>
</evidence>
<sequence length="1140" mass="122356">MSKKRKLNSDIEQSTKRTVGGRSWKSGKRMFYSAAVLGILVGGGALVSSNLPTIMTHVQAATSMPSTFNQIGSIGSAPLFETAQTKWDNIQLGVDALAKSSNAEYYVGAKSKEGKGQAIGWYNGQTTYNGTSLGSLKGADPADLSQPNYNFVHKAMMTDADGFQDSDNFNMVSSSGEYVGIHNVGQAYQVSTGKYIPIGLKVTINDAKYYDSNEATTPKDVFGDGYKLLVSSRNDGRGNITLGYVVVMTGVPAVDNGGGGEGGGNGGSGETYGGATTGIPQSIQAVITYVNEDTGEVLPDKSLSVAKIADVDAGQAAELGDNSLGYIVSKPTNIELKDNVLTAKTNATVNQDADTLDANSFIAVKMNNSFSLTYTDTLGNNNQGSIIEALFGSQSATAPEPMGYLQLDKTTVQYGDDLPNNLYDFTDLKFQVLDKDKKVVETLTLDKDGKSPKSKALPAGDYTLHEISDKWSNTGQTERPDVKVTVKSGETTMVSGDKLANTAVQGQISITKAGVESGDDMWNGNYTLAGNQFKITSLTDGKTYTITTDDKGKAKTDKIPLGKYKIEEVKAADGFVNTFKPVEVELTYKDQNTEVVFGDAKGTNQEVKGQNKVGKEDAETGKDQDGQGVMKTAKYGYFYNDTSTGSSPHKVGDPVKWTDKPSPKLLEGTKATSAIINGQKVDFGDNVVIDVDDESLEAAVGNLASGKYYSQELDAGEGYTVDATKHEFEIKKKDDSTSNIVTADATSKEQLIKAKVSIHKQTENDGGSTNSGYNGVEFKAEPINGTKADPVTFTTGIDPVTGEDGFASALLAYGQWKITETKGIPGHDDIKPIYIRMKHDVEKDLLTVESSNYEDFHVLISSRTFNVTDNSSEENPNDEGLIIAGNVDSKNPNAPLSPMTYTDKETPDVPEEPEVPSIDIEKSNDTVPKAGDGNDKDKDNNVENDHDTEDTALIVEKNKVTAIKGTITNNGTDALTKIKFEDKLLNGSVSVKDLTWTYKGKKLSTDKDGYFTLDGKLLVLQPKEQIFETSGTLAALPDNELHGDQFGVSAVGVKSGKNVQDHDKFYAKRKAVAPTPAPASPIKKITNILLPKTGDSKSIMTALGAWIVIVATITGGVVLNERKRHTLAMAYHKIMRKIRK</sequence>
<evidence type="ECO:0000256" key="3">
    <source>
        <dbReference type="ARBA" id="ARBA00022729"/>
    </source>
</evidence>
<evidence type="ECO:0000256" key="1">
    <source>
        <dbReference type="ARBA" id="ARBA00007257"/>
    </source>
</evidence>
<dbReference type="AlphaFoldDB" id="A0A2Z3KRX7"/>
<feature type="region of interest" description="Disordered" evidence="4">
    <location>
        <begin position="607"/>
        <end position="626"/>
    </location>
</feature>
<evidence type="ECO:0000256" key="4">
    <source>
        <dbReference type="SAM" id="MobiDB-lite"/>
    </source>
</evidence>
<dbReference type="EMBL" id="CP028161">
    <property type="protein sequence ID" value="AWN67103.1"/>
    <property type="molecule type" value="Genomic_DNA"/>
</dbReference>
<feature type="transmembrane region" description="Helical" evidence="5">
    <location>
        <begin position="1099"/>
        <end position="1119"/>
    </location>
</feature>
<dbReference type="InterPro" id="IPR013783">
    <property type="entry name" value="Ig-like_fold"/>
</dbReference>
<feature type="transmembrane region" description="Helical" evidence="5">
    <location>
        <begin position="30"/>
        <end position="47"/>
    </location>
</feature>
<dbReference type="PANTHER" id="PTHR36108">
    <property type="entry name" value="COLOSSIN-B-RELATED"/>
    <property type="match status" value="1"/>
</dbReference>
<feature type="compositionally biased region" description="Basic and acidic residues" evidence="4">
    <location>
        <begin position="613"/>
        <end position="625"/>
    </location>
</feature>
<feature type="domain" description="SpaA-like prealbumin fold" evidence="6">
    <location>
        <begin position="524"/>
        <end position="599"/>
    </location>
</feature>
<keyword evidence="5" id="KW-1133">Transmembrane helix</keyword>
<dbReference type="PANTHER" id="PTHR36108:SF13">
    <property type="entry name" value="COLOSSIN-B-RELATED"/>
    <property type="match status" value="1"/>
</dbReference>
<dbReference type="InterPro" id="IPR041033">
    <property type="entry name" value="SpaA_PFL_dom_1"/>
</dbReference>
<keyword evidence="2" id="KW-0964">Secreted</keyword>
<geneLocation type="plasmid" evidence="8">
    <name>p14b4</name>
</geneLocation>
<organism evidence="7 8">
    <name type="scientific">Lactococcus lactis subsp. lactis</name>
    <name type="common">Streptococcus lactis</name>
    <dbReference type="NCBI Taxonomy" id="1360"/>
    <lineage>
        <taxon>Bacteria</taxon>
        <taxon>Bacillati</taxon>
        <taxon>Bacillota</taxon>
        <taxon>Bacilli</taxon>
        <taxon>Lactobacillales</taxon>
        <taxon>Streptococcaceae</taxon>
        <taxon>Lactococcus</taxon>
    </lineage>
</organism>
<name>A0A2Z3KRX7_LACLL</name>
<dbReference type="SUPFAM" id="SSF49478">
    <property type="entry name" value="Cna protein B-type domain"/>
    <property type="match status" value="1"/>
</dbReference>
<feature type="domain" description="SpaA-like prealbumin fold" evidence="6">
    <location>
        <begin position="691"/>
        <end position="737"/>
    </location>
</feature>
<keyword evidence="7" id="KW-0614">Plasmid</keyword>
<keyword evidence="3" id="KW-0732">Signal</keyword>
<keyword evidence="5" id="KW-0812">Transmembrane</keyword>
<proteinExistence type="inferred from homology"/>
<feature type="region of interest" description="Disordered" evidence="4">
    <location>
        <begin position="867"/>
        <end position="951"/>
    </location>
</feature>
<feature type="region of interest" description="Disordered" evidence="4">
    <location>
        <begin position="256"/>
        <end position="275"/>
    </location>
</feature>
<comment type="similarity">
    <text evidence="1">Belongs to the serine-aspartate repeat-containing protein (SDr) family.</text>
</comment>
<feature type="region of interest" description="Disordered" evidence="4">
    <location>
        <begin position="1"/>
        <end position="22"/>
    </location>
</feature>
<gene>
    <name evidence="7" type="ORF">LL14B4_12925</name>
</gene>
<reference evidence="7 8" key="1">
    <citation type="submission" date="2018-03" db="EMBL/GenBank/DDBJ databases">
        <title>Genome sequence of Lactococcus lactis strain 14B4 from almond drupe.</title>
        <authorList>
            <person name="Tran T.D."/>
            <person name="McGarvey J.A."/>
            <person name="Huynh S."/>
            <person name="Parker C.T."/>
        </authorList>
    </citation>
    <scope>NUCLEOTIDE SEQUENCE [LARGE SCALE GENOMIC DNA]</scope>
    <source>
        <strain evidence="7 8">14B4</strain>
        <plasmid evidence="8">Plasmid p14b4</plasmid>
    </source>
</reference>
<evidence type="ECO:0000256" key="2">
    <source>
        <dbReference type="ARBA" id="ARBA00022525"/>
    </source>
</evidence>
<dbReference type="RefSeq" id="WP_109991445.1">
    <property type="nucleotide sequence ID" value="NZ_CP028161.1"/>
</dbReference>
<feature type="compositionally biased region" description="Basic and acidic residues" evidence="4">
    <location>
        <begin position="932"/>
        <end position="945"/>
    </location>
</feature>
<dbReference type="GeneID" id="89634681"/>
<evidence type="ECO:0000259" key="6">
    <source>
        <dbReference type="Pfam" id="PF17802"/>
    </source>
</evidence>
<dbReference type="Pfam" id="PF17802">
    <property type="entry name" value="SpaA"/>
    <property type="match status" value="2"/>
</dbReference>
<evidence type="ECO:0000313" key="8">
    <source>
        <dbReference type="Proteomes" id="UP000245919"/>
    </source>
</evidence>
<protein>
    <submittedName>
        <fullName evidence="7">Cell wall anchor protein</fullName>
    </submittedName>
</protein>
<dbReference type="Proteomes" id="UP000245919">
    <property type="component" value="Plasmid p14B4"/>
</dbReference>
<dbReference type="Gene3D" id="2.60.40.10">
    <property type="entry name" value="Immunoglobulins"/>
    <property type="match status" value="3"/>
</dbReference>
<evidence type="ECO:0000313" key="7">
    <source>
        <dbReference type="EMBL" id="AWN67103.1"/>
    </source>
</evidence>